<keyword evidence="1" id="KW-0472">Membrane</keyword>
<protein>
    <submittedName>
        <fullName evidence="2">Uncharacterized protein</fullName>
    </submittedName>
</protein>
<name>A0AAU7YQK1_9PHYC</name>
<organism evidence="2">
    <name type="scientific">Micromonas commoda virus</name>
    <dbReference type="NCBI Taxonomy" id="3057169"/>
    <lineage>
        <taxon>Viruses</taxon>
        <taxon>Varidnaviria</taxon>
        <taxon>Bamfordvirae</taxon>
        <taxon>Nucleocytoviricota</taxon>
        <taxon>Megaviricetes</taxon>
        <taxon>Algavirales</taxon>
        <taxon>Phycodnaviridae</taxon>
    </lineage>
</organism>
<keyword evidence="1" id="KW-0812">Transmembrane</keyword>
<keyword evidence="1" id="KW-1133">Transmembrane helix</keyword>
<reference evidence="2" key="1">
    <citation type="submission" date="2024-06" db="EMBL/GenBank/DDBJ databases">
        <title>Evidence of context-dependent and transient costs of resisting viral infection in isolates of the marine microalga Micromonas sp. (class Mamiellophyceae).</title>
        <authorList>
            <person name="Bedi de Silva A."/>
            <person name="Schvarcz C.R."/>
            <person name="Steward G.R."/>
            <person name="Edwards K.F."/>
        </authorList>
    </citation>
    <scope>NUCLEOTIDE SEQUENCE</scope>
    <source>
        <strain evidence="2">McV-KB2</strain>
    </source>
</reference>
<feature type="transmembrane region" description="Helical" evidence="1">
    <location>
        <begin position="42"/>
        <end position="62"/>
    </location>
</feature>
<dbReference type="EMBL" id="PP911589">
    <property type="protein sequence ID" value="XCA47440.1"/>
    <property type="molecule type" value="Genomic_DNA"/>
</dbReference>
<evidence type="ECO:0000256" key="1">
    <source>
        <dbReference type="SAM" id="Phobius"/>
    </source>
</evidence>
<sequence length="79" mass="9284">MDQEITNLINQLHDLREDWHMIEDEHKLHLEDIRQVSREAQALKVMLGLSWVINGIVAWMFMDTSSSVTIEPIVLFNHT</sequence>
<accession>A0AAU7YQK1</accession>
<proteinExistence type="predicted"/>
<evidence type="ECO:0000313" key="2">
    <source>
        <dbReference type="EMBL" id="XCA47440.1"/>
    </source>
</evidence>